<accession>A0AAD4MRF7</accession>
<evidence type="ECO:0000313" key="3">
    <source>
        <dbReference type="Proteomes" id="UP001201812"/>
    </source>
</evidence>
<name>A0AAD4MRF7_9BILA</name>
<dbReference type="Gene3D" id="1.20.1070.10">
    <property type="entry name" value="Rhodopsin 7-helix transmembrane proteins"/>
    <property type="match status" value="1"/>
</dbReference>
<feature type="transmembrane region" description="Helical" evidence="1">
    <location>
        <begin position="47"/>
        <end position="71"/>
    </location>
</feature>
<protein>
    <recommendedName>
        <fullName evidence="4">G-protein coupled receptors family 1 profile domain-containing protein</fullName>
    </recommendedName>
</protein>
<sequence>MFIDFFDHPPDPVKCGLILLVCSTTNLIYITHVLIAILRVSRTSPPFLLFFCHECTIICYLLNTVCFALEITFGKELPISGRIWSLVMRIIVITMTLTFVAIAASRCFAVFMPLAYNKLAMKPRFFPYLCIICWTLGIIVSFAEAYAWPADDDAFPTHNIQDMDIHPKRYDAEGAKIQWLFQSWPLLLIVSCLLLYMAAIIKLVVGKLIGAGQATQHLITDQTRLFLICLFCYLPYLALLAFAYIVIPRMDHRWSGFVNTLLISLLSAVEPSLLFAMSKPIRTEFPGYCRTCLSRRTTVEHSGNRNGSFFT</sequence>
<proteinExistence type="predicted"/>
<feature type="transmembrane region" description="Helical" evidence="1">
    <location>
        <begin position="17"/>
        <end position="40"/>
    </location>
</feature>
<keyword evidence="1" id="KW-0812">Transmembrane</keyword>
<dbReference type="EMBL" id="JAKKPZ010000110">
    <property type="protein sequence ID" value="KAI1701822.1"/>
    <property type="molecule type" value="Genomic_DNA"/>
</dbReference>
<evidence type="ECO:0000256" key="1">
    <source>
        <dbReference type="SAM" id="Phobius"/>
    </source>
</evidence>
<feature type="transmembrane region" description="Helical" evidence="1">
    <location>
        <begin position="184"/>
        <end position="205"/>
    </location>
</feature>
<evidence type="ECO:0008006" key="4">
    <source>
        <dbReference type="Google" id="ProtNLM"/>
    </source>
</evidence>
<feature type="transmembrane region" description="Helical" evidence="1">
    <location>
        <begin position="225"/>
        <end position="247"/>
    </location>
</feature>
<comment type="caution">
    <text evidence="2">The sequence shown here is derived from an EMBL/GenBank/DDBJ whole genome shotgun (WGS) entry which is preliminary data.</text>
</comment>
<feature type="transmembrane region" description="Helical" evidence="1">
    <location>
        <begin position="253"/>
        <end position="276"/>
    </location>
</feature>
<dbReference type="SUPFAM" id="SSF81321">
    <property type="entry name" value="Family A G protein-coupled receptor-like"/>
    <property type="match status" value="1"/>
</dbReference>
<feature type="transmembrane region" description="Helical" evidence="1">
    <location>
        <begin position="83"/>
        <end position="104"/>
    </location>
</feature>
<dbReference type="AlphaFoldDB" id="A0AAD4MRF7"/>
<reference evidence="2" key="1">
    <citation type="submission" date="2022-01" db="EMBL/GenBank/DDBJ databases">
        <title>Genome Sequence Resource for Two Populations of Ditylenchus destructor, the Migratory Endoparasitic Phytonematode.</title>
        <authorList>
            <person name="Zhang H."/>
            <person name="Lin R."/>
            <person name="Xie B."/>
        </authorList>
    </citation>
    <scope>NUCLEOTIDE SEQUENCE</scope>
    <source>
        <strain evidence="2">BazhouSP</strain>
    </source>
</reference>
<evidence type="ECO:0000313" key="2">
    <source>
        <dbReference type="EMBL" id="KAI1701822.1"/>
    </source>
</evidence>
<organism evidence="2 3">
    <name type="scientific">Ditylenchus destructor</name>
    <dbReference type="NCBI Taxonomy" id="166010"/>
    <lineage>
        <taxon>Eukaryota</taxon>
        <taxon>Metazoa</taxon>
        <taxon>Ecdysozoa</taxon>
        <taxon>Nematoda</taxon>
        <taxon>Chromadorea</taxon>
        <taxon>Rhabditida</taxon>
        <taxon>Tylenchina</taxon>
        <taxon>Tylenchomorpha</taxon>
        <taxon>Sphaerularioidea</taxon>
        <taxon>Anguinidae</taxon>
        <taxon>Anguininae</taxon>
        <taxon>Ditylenchus</taxon>
    </lineage>
</organism>
<keyword evidence="1" id="KW-0472">Membrane</keyword>
<keyword evidence="3" id="KW-1185">Reference proteome</keyword>
<feature type="transmembrane region" description="Helical" evidence="1">
    <location>
        <begin position="125"/>
        <end position="148"/>
    </location>
</feature>
<keyword evidence="1" id="KW-1133">Transmembrane helix</keyword>
<dbReference type="Proteomes" id="UP001201812">
    <property type="component" value="Unassembled WGS sequence"/>
</dbReference>
<gene>
    <name evidence="2" type="ORF">DdX_15847</name>
</gene>